<dbReference type="Proteomes" id="UP000019267">
    <property type="component" value="Chromosome"/>
</dbReference>
<evidence type="ECO:0000313" key="2">
    <source>
        <dbReference type="Proteomes" id="UP000019267"/>
    </source>
</evidence>
<name>W6A6S9_9MOLU</name>
<sequence>MKYDVKEKIIISDPELIKEKDLEFEKLKEKFDEKKHGSMTEEMKRNIRTVKRAKILYPLEQVFKLFINLSAKDINGNLEGFDLAEGNYYYSSKKTGENLIKVDSLEKESEFGVKLYTGDHQIHRVVHFKGNDKIAKIKLVDDCKGMETVFGLLNNYKKVSYQKSVKISFEIQILQLYIELTDDEKYKTILQEKIKRLQKKSKKYIY</sequence>
<dbReference type="AlphaFoldDB" id="W6A6S9"/>
<reference evidence="1 2" key="1">
    <citation type="journal article" date="2014" name="Genome Biol. Evol.">
        <title>Molecular evolution of the substrate utilization strategies and putative virulence factors in mosquito-associated Spiroplasma species.</title>
        <authorList>
            <person name="Chang T.H."/>
            <person name="Lo W.S."/>
            <person name="Ku C."/>
            <person name="Chen L.L."/>
            <person name="Kuo C.H."/>
        </authorList>
    </citation>
    <scope>NUCLEOTIDE SEQUENCE [LARGE SCALE GENOMIC DNA]</scope>
    <source>
        <strain evidence="1">AES-1</strain>
    </source>
</reference>
<proteinExistence type="predicted"/>
<dbReference type="STRING" id="1276246.SCULI_v1c02390"/>
<dbReference type="RefSeq" id="WP_025362822.1">
    <property type="nucleotide sequence ID" value="NZ_CP006681.1"/>
</dbReference>
<dbReference type="OrthoDB" id="389371at2"/>
<accession>W6A6S9</accession>
<keyword evidence="2" id="KW-1185">Reference proteome</keyword>
<evidence type="ECO:0000313" key="1">
    <source>
        <dbReference type="EMBL" id="AHI52580.1"/>
    </source>
</evidence>
<organism evidence="1 2">
    <name type="scientific">Spiroplasma culicicola AES-1</name>
    <dbReference type="NCBI Taxonomy" id="1276246"/>
    <lineage>
        <taxon>Bacteria</taxon>
        <taxon>Bacillati</taxon>
        <taxon>Mycoplasmatota</taxon>
        <taxon>Mollicutes</taxon>
        <taxon>Entomoplasmatales</taxon>
        <taxon>Spiroplasmataceae</taxon>
        <taxon>Spiroplasma</taxon>
    </lineage>
</organism>
<protein>
    <submittedName>
        <fullName evidence="1">Uncharacterized protein</fullName>
    </submittedName>
</protein>
<dbReference type="HOGENOM" id="CLU_1331240_0_0_14"/>
<dbReference type="KEGG" id="scq:SCULI_v1c02390"/>
<dbReference type="EMBL" id="CP006681">
    <property type="protein sequence ID" value="AHI52580.1"/>
    <property type="molecule type" value="Genomic_DNA"/>
</dbReference>
<gene>
    <name evidence="1" type="ORF">SCULI_v1c02390</name>
</gene>
<dbReference type="PATRIC" id="fig|1276246.3.peg.238"/>